<accession>A0A1X7RXB0</accession>
<evidence type="ECO:0008006" key="4">
    <source>
        <dbReference type="Google" id="ProtNLM"/>
    </source>
</evidence>
<name>A0A1X7RXB0_ZYMT9</name>
<feature type="chain" id="PRO_5012281879" description="Extracellular membrane protein CFEM domain-containing protein" evidence="1">
    <location>
        <begin position="24"/>
        <end position="69"/>
    </location>
</feature>
<evidence type="ECO:0000256" key="1">
    <source>
        <dbReference type="SAM" id="SignalP"/>
    </source>
</evidence>
<dbReference type="EMBL" id="LT853697">
    <property type="protein sequence ID" value="SMQ51597.1"/>
    <property type="molecule type" value="Genomic_DNA"/>
</dbReference>
<proteinExistence type="predicted"/>
<keyword evidence="1" id="KW-0732">Signal</keyword>
<evidence type="ECO:0000313" key="2">
    <source>
        <dbReference type="EMBL" id="SMQ51597.1"/>
    </source>
</evidence>
<dbReference type="PROSITE" id="PS51257">
    <property type="entry name" value="PROKAR_LIPOPROTEIN"/>
    <property type="match status" value="1"/>
</dbReference>
<evidence type="ECO:0000313" key="3">
    <source>
        <dbReference type="Proteomes" id="UP000215127"/>
    </source>
</evidence>
<keyword evidence="3" id="KW-1185">Reference proteome</keyword>
<sequence length="69" mass="7633">MQLNRLFITALAGLLFYTAPVSAGGCFNFDCDATNIAKRCFCPAYDDKSVYRQYPGRCASYGGYCNLPK</sequence>
<feature type="signal peptide" evidence="1">
    <location>
        <begin position="1"/>
        <end position="23"/>
    </location>
</feature>
<organism evidence="2 3">
    <name type="scientific">Zymoseptoria tritici (strain ST99CH_3D7)</name>
    <dbReference type="NCBI Taxonomy" id="1276538"/>
    <lineage>
        <taxon>Eukaryota</taxon>
        <taxon>Fungi</taxon>
        <taxon>Dikarya</taxon>
        <taxon>Ascomycota</taxon>
        <taxon>Pezizomycotina</taxon>
        <taxon>Dothideomycetes</taxon>
        <taxon>Dothideomycetidae</taxon>
        <taxon>Mycosphaerellales</taxon>
        <taxon>Mycosphaerellaceae</taxon>
        <taxon>Zymoseptoria</taxon>
    </lineage>
</organism>
<gene>
    <name evidence="2" type="ORF">ZT3D7_G6750</name>
</gene>
<protein>
    <recommendedName>
        <fullName evidence="4">Extracellular membrane protein CFEM domain-containing protein</fullName>
    </recommendedName>
</protein>
<dbReference type="Proteomes" id="UP000215127">
    <property type="component" value="Chromosome 6"/>
</dbReference>
<reference evidence="2 3" key="1">
    <citation type="submission" date="2016-06" db="EMBL/GenBank/DDBJ databases">
        <authorList>
            <person name="Kjaerup R.B."/>
            <person name="Dalgaard T.S."/>
            <person name="Juul-Madsen H.R."/>
        </authorList>
    </citation>
    <scope>NUCLEOTIDE SEQUENCE [LARGE SCALE GENOMIC DNA]</scope>
</reference>
<dbReference type="AlphaFoldDB" id="A0A1X7RXB0"/>